<dbReference type="AlphaFoldDB" id="A0A0B2AES3"/>
<gene>
    <name evidence="1" type="ORF">LK10_14805</name>
</gene>
<reference evidence="1 2" key="1">
    <citation type="submission" date="2014-09" db="EMBL/GenBank/DDBJ databases">
        <title>Genome sequence of Sinomonas sp. MUSC 117.</title>
        <authorList>
            <person name="Lee L.-H."/>
        </authorList>
    </citation>
    <scope>NUCLEOTIDE SEQUENCE [LARGE SCALE GENOMIC DNA]</scope>
    <source>
        <strain evidence="1 2">MUSC 117</strain>
    </source>
</reference>
<protein>
    <submittedName>
        <fullName evidence="1">Uncharacterized protein</fullName>
    </submittedName>
</protein>
<dbReference type="STRING" id="1338436.LK10_14805"/>
<evidence type="ECO:0000313" key="2">
    <source>
        <dbReference type="Proteomes" id="UP000030982"/>
    </source>
</evidence>
<keyword evidence="2" id="KW-1185">Reference proteome</keyword>
<organism evidence="1 2">
    <name type="scientific">Sinomonas humi</name>
    <dbReference type="NCBI Taxonomy" id="1338436"/>
    <lineage>
        <taxon>Bacteria</taxon>
        <taxon>Bacillati</taxon>
        <taxon>Actinomycetota</taxon>
        <taxon>Actinomycetes</taxon>
        <taxon>Micrococcales</taxon>
        <taxon>Micrococcaceae</taxon>
        <taxon>Sinomonas</taxon>
    </lineage>
</organism>
<accession>A0A0B2AES3</accession>
<dbReference type="Proteomes" id="UP000030982">
    <property type="component" value="Unassembled WGS sequence"/>
</dbReference>
<proteinExistence type="predicted"/>
<comment type="caution">
    <text evidence="1">The sequence shown here is derived from an EMBL/GenBank/DDBJ whole genome shotgun (WGS) entry which is preliminary data.</text>
</comment>
<sequence length="82" mass="9024">MSRIRMGAMTNKAYEPPKLDGSRVALRGRVLPDQHKRATEDALEAGLSLSEYLGALIDRARGLPNKLDSNYTTQEALIPRAS</sequence>
<evidence type="ECO:0000313" key="1">
    <source>
        <dbReference type="EMBL" id="KHL01745.1"/>
    </source>
</evidence>
<dbReference type="EMBL" id="JTDL01000139">
    <property type="protein sequence ID" value="KHL01745.1"/>
    <property type="molecule type" value="Genomic_DNA"/>
</dbReference>
<name>A0A0B2AES3_9MICC</name>